<gene>
    <name evidence="17" type="ORF">ADM99_09785</name>
</gene>
<dbReference type="InterPro" id="IPR050428">
    <property type="entry name" value="TCS_sensor_his_kinase"/>
</dbReference>
<evidence type="ECO:0000259" key="15">
    <source>
        <dbReference type="PROSITE" id="PS50109"/>
    </source>
</evidence>
<evidence type="ECO:0000256" key="8">
    <source>
        <dbReference type="ARBA" id="ARBA00022741"/>
    </source>
</evidence>
<keyword evidence="9" id="KW-0418">Kinase</keyword>
<keyword evidence="11 14" id="KW-1133">Transmembrane helix</keyword>
<keyword evidence="7 14" id="KW-0812">Transmembrane</keyword>
<reference evidence="17 18" key="1">
    <citation type="submission" date="2015-07" db="EMBL/GenBank/DDBJ databases">
        <title>Genome sequence of Leptolinea tardivitalis DSM 16556.</title>
        <authorList>
            <person name="Hemp J."/>
            <person name="Ward L.M."/>
            <person name="Pace L.A."/>
            <person name="Fischer W.W."/>
        </authorList>
    </citation>
    <scope>NUCLEOTIDE SEQUENCE [LARGE SCALE GENOMIC DNA]</scope>
    <source>
        <strain evidence="17 18">YMTK-2</strain>
    </source>
</reference>
<dbReference type="PROSITE" id="PS50885">
    <property type="entry name" value="HAMP"/>
    <property type="match status" value="1"/>
</dbReference>
<evidence type="ECO:0000256" key="2">
    <source>
        <dbReference type="ARBA" id="ARBA00004236"/>
    </source>
</evidence>
<evidence type="ECO:0000256" key="14">
    <source>
        <dbReference type="SAM" id="Phobius"/>
    </source>
</evidence>
<keyword evidence="18" id="KW-1185">Reference proteome</keyword>
<dbReference type="Pfam" id="PF02518">
    <property type="entry name" value="HATPase_c"/>
    <property type="match status" value="1"/>
</dbReference>
<dbReference type="InterPro" id="IPR036097">
    <property type="entry name" value="HisK_dim/P_sf"/>
</dbReference>
<dbReference type="EMBL" id="LGCK01000010">
    <property type="protein sequence ID" value="KPL71735.1"/>
    <property type="molecule type" value="Genomic_DNA"/>
</dbReference>
<dbReference type="STRING" id="229920.ADM99_09785"/>
<evidence type="ECO:0000313" key="18">
    <source>
        <dbReference type="Proteomes" id="UP000050430"/>
    </source>
</evidence>
<dbReference type="Gene3D" id="6.10.340.10">
    <property type="match status" value="1"/>
</dbReference>
<dbReference type="SUPFAM" id="SSF47384">
    <property type="entry name" value="Homodimeric domain of signal transducing histidine kinase"/>
    <property type="match status" value="1"/>
</dbReference>
<evidence type="ECO:0000313" key="17">
    <source>
        <dbReference type="EMBL" id="KPL71735.1"/>
    </source>
</evidence>
<sequence length="469" mass="51296">MNFHSLRFRLILNNLLPFLLIMPIVGLLMVYLLETQGIVASVSRDLNQQALLVADTASMQSSIWVDRNSAQAFLVRISPRLSARVMLLDSGGRMLVSSNPADEGLIGKILYSGQYSSQSGTENKQTNLPSQFSEVVVPVVRSDGLLLGYVRMDNPLTNIYQRSLQLRQITLWVVGLGLILGIGMGWLLSRDLAQQLQAATKAVTSLATGQTLTLLDDKKKPKEISQLYQAFNTLVTRLRNLEDNRKRLLANLVHEIGRPLGSIQSAVQALKGGADSDSELRADLLDGMAGEIHRLDHLVGELANLHNELAGTLLLNRAPVEAGVWLQKIIETYHQQAIDKGITWECQIQSDLPVLNLDADQLTLAVQNLISNAIRYTPSGGKITITSKIASKKFVIDVKDTGPGIPQEEQKKIFEPFTRGSTARRFSQGMGLGLTIAKDLVEAHGGQIVLTSEPGSGSLFRIIIPVQGT</sequence>
<dbReference type="GO" id="GO:0005886">
    <property type="term" value="C:plasma membrane"/>
    <property type="evidence" value="ECO:0007669"/>
    <property type="project" value="UniProtKB-SubCell"/>
</dbReference>
<dbReference type="SMART" id="SM00387">
    <property type="entry name" value="HATPase_c"/>
    <property type="match status" value="1"/>
</dbReference>
<organism evidence="17 18">
    <name type="scientific">Leptolinea tardivitalis</name>
    <dbReference type="NCBI Taxonomy" id="229920"/>
    <lineage>
        <taxon>Bacteria</taxon>
        <taxon>Bacillati</taxon>
        <taxon>Chloroflexota</taxon>
        <taxon>Anaerolineae</taxon>
        <taxon>Anaerolineales</taxon>
        <taxon>Anaerolineaceae</taxon>
        <taxon>Leptolinea</taxon>
    </lineage>
</organism>
<dbReference type="FunFam" id="3.30.565.10:FF:000023">
    <property type="entry name" value="PAS domain-containing sensor histidine kinase"/>
    <property type="match status" value="1"/>
</dbReference>
<feature type="transmembrane region" description="Helical" evidence="14">
    <location>
        <begin position="169"/>
        <end position="188"/>
    </location>
</feature>
<protein>
    <recommendedName>
        <fullName evidence="3">histidine kinase</fullName>
        <ecNumber evidence="3">2.7.13.3</ecNumber>
    </recommendedName>
</protein>
<dbReference type="InterPro" id="IPR003594">
    <property type="entry name" value="HATPase_dom"/>
</dbReference>
<dbReference type="RefSeq" id="WP_062420336.1">
    <property type="nucleotide sequence ID" value="NZ_BBYA01000001.1"/>
</dbReference>
<dbReference type="AlphaFoldDB" id="A0A0P6XAS2"/>
<feature type="transmembrane region" description="Helical" evidence="14">
    <location>
        <begin position="15"/>
        <end position="33"/>
    </location>
</feature>
<dbReference type="InterPro" id="IPR036890">
    <property type="entry name" value="HATPase_C_sf"/>
</dbReference>
<dbReference type="PRINTS" id="PR00344">
    <property type="entry name" value="BCTRLSENSOR"/>
</dbReference>
<feature type="domain" description="Histidine kinase" evidence="15">
    <location>
        <begin position="251"/>
        <end position="468"/>
    </location>
</feature>
<evidence type="ECO:0000256" key="9">
    <source>
        <dbReference type="ARBA" id="ARBA00022777"/>
    </source>
</evidence>
<evidence type="ECO:0000256" key="11">
    <source>
        <dbReference type="ARBA" id="ARBA00022989"/>
    </source>
</evidence>
<dbReference type="CDD" id="cd00075">
    <property type="entry name" value="HATPase"/>
    <property type="match status" value="1"/>
</dbReference>
<dbReference type="PANTHER" id="PTHR45436">
    <property type="entry name" value="SENSOR HISTIDINE KINASE YKOH"/>
    <property type="match status" value="1"/>
</dbReference>
<keyword evidence="12" id="KW-0902">Two-component regulatory system</keyword>
<accession>A0A0P6XAS2</accession>
<dbReference type="InterPro" id="IPR005467">
    <property type="entry name" value="His_kinase_dom"/>
</dbReference>
<evidence type="ECO:0000256" key="3">
    <source>
        <dbReference type="ARBA" id="ARBA00012438"/>
    </source>
</evidence>
<evidence type="ECO:0000256" key="5">
    <source>
        <dbReference type="ARBA" id="ARBA00022553"/>
    </source>
</evidence>
<evidence type="ECO:0000256" key="10">
    <source>
        <dbReference type="ARBA" id="ARBA00022840"/>
    </source>
</evidence>
<dbReference type="Proteomes" id="UP000050430">
    <property type="component" value="Unassembled WGS sequence"/>
</dbReference>
<evidence type="ECO:0000256" key="1">
    <source>
        <dbReference type="ARBA" id="ARBA00000085"/>
    </source>
</evidence>
<evidence type="ECO:0000256" key="4">
    <source>
        <dbReference type="ARBA" id="ARBA00022475"/>
    </source>
</evidence>
<name>A0A0P6XAS2_9CHLR</name>
<dbReference type="InterPro" id="IPR003661">
    <property type="entry name" value="HisK_dim/P_dom"/>
</dbReference>
<comment type="caution">
    <text evidence="17">The sequence shown here is derived from an EMBL/GenBank/DDBJ whole genome shotgun (WGS) entry which is preliminary data.</text>
</comment>
<dbReference type="InterPro" id="IPR003660">
    <property type="entry name" value="HAMP_dom"/>
</dbReference>
<keyword evidence="5" id="KW-0597">Phosphoprotein</keyword>
<evidence type="ECO:0000256" key="13">
    <source>
        <dbReference type="ARBA" id="ARBA00023136"/>
    </source>
</evidence>
<dbReference type="Gene3D" id="3.30.565.10">
    <property type="entry name" value="Histidine kinase-like ATPase, C-terminal domain"/>
    <property type="match status" value="1"/>
</dbReference>
<keyword evidence="4" id="KW-1003">Cell membrane</keyword>
<dbReference type="SUPFAM" id="SSF55874">
    <property type="entry name" value="ATPase domain of HSP90 chaperone/DNA topoisomerase II/histidine kinase"/>
    <property type="match status" value="1"/>
</dbReference>
<dbReference type="Pfam" id="PF00512">
    <property type="entry name" value="HisKA"/>
    <property type="match status" value="1"/>
</dbReference>
<dbReference type="EC" id="2.7.13.3" evidence="3"/>
<keyword evidence="6" id="KW-0808">Transferase</keyword>
<dbReference type="InterPro" id="IPR004358">
    <property type="entry name" value="Sig_transdc_His_kin-like_C"/>
</dbReference>
<comment type="subcellular location">
    <subcellularLocation>
        <location evidence="2">Cell membrane</location>
    </subcellularLocation>
</comment>
<dbReference type="Gene3D" id="1.10.287.130">
    <property type="match status" value="1"/>
</dbReference>
<dbReference type="SMART" id="SM00388">
    <property type="entry name" value="HisKA"/>
    <property type="match status" value="1"/>
</dbReference>
<dbReference type="OrthoDB" id="9800372at2"/>
<dbReference type="PANTHER" id="PTHR45436:SF5">
    <property type="entry name" value="SENSOR HISTIDINE KINASE TRCS"/>
    <property type="match status" value="1"/>
</dbReference>
<dbReference type="GO" id="GO:0005524">
    <property type="term" value="F:ATP binding"/>
    <property type="evidence" value="ECO:0007669"/>
    <property type="project" value="UniProtKB-KW"/>
</dbReference>
<comment type="catalytic activity">
    <reaction evidence="1">
        <text>ATP + protein L-histidine = ADP + protein N-phospho-L-histidine.</text>
        <dbReference type="EC" id="2.7.13.3"/>
    </reaction>
</comment>
<keyword evidence="13 14" id="KW-0472">Membrane</keyword>
<evidence type="ECO:0000259" key="16">
    <source>
        <dbReference type="PROSITE" id="PS50885"/>
    </source>
</evidence>
<dbReference type="GO" id="GO:0000155">
    <property type="term" value="F:phosphorelay sensor kinase activity"/>
    <property type="evidence" value="ECO:0007669"/>
    <property type="project" value="InterPro"/>
</dbReference>
<keyword evidence="10" id="KW-0067">ATP-binding</keyword>
<keyword evidence="8" id="KW-0547">Nucleotide-binding</keyword>
<dbReference type="PROSITE" id="PS50109">
    <property type="entry name" value="HIS_KIN"/>
    <property type="match status" value="1"/>
</dbReference>
<evidence type="ECO:0000256" key="7">
    <source>
        <dbReference type="ARBA" id="ARBA00022692"/>
    </source>
</evidence>
<evidence type="ECO:0000256" key="12">
    <source>
        <dbReference type="ARBA" id="ARBA00023012"/>
    </source>
</evidence>
<proteinExistence type="predicted"/>
<dbReference type="CDD" id="cd00082">
    <property type="entry name" value="HisKA"/>
    <property type="match status" value="1"/>
</dbReference>
<feature type="domain" description="HAMP" evidence="16">
    <location>
        <begin position="190"/>
        <end position="243"/>
    </location>
</feature>
<evidence type="ECO:0000256" key="6">
    <source>
        <dbReference type="ARBA" id="ARBA00022679"/>
    </source>
</evidence>
<dbReference type="Pfam" id="PF00672">
    <property type="entry name" value="HAMP"/>
    <property type="match status" value="1"/>
</dbReference>